<gene>
    <name evidence="6" type="primary">HSV2</name>
    <name evidence="6" type="ORF">QQS21_010378</name>
</gene>
<comment type="caution">
    <text evidence="6">The sequence shown here is derived from an EMBL/GenBank/DDBJ whole genome shotgun (WGS) entry which is preliminary data.</text>
</comment>
<evidence type="ECO:0000256" key="2">
    <source>
        <dbReference type="ARBA" id="ARBA00022574"/>
    </source>
</evidence>
<dbReference type="InterPro" id="IPR015943">
    <property type="entry name" value="WD40/YVTN_repeat-like_dom_sf"/>
</dbReference>
<dbReference type="InterPro" id="IPR001680">
    <property type="entry name" value="WD40_rpt"/>
</dbReference>
<sequence>MNVRPPIEASNPTAVLSVAFNSDSSCFAVGLESGICIFHTKSCLLKASRDFNAGIGLVQMMGMTNYLALVGGGKSPKFAMNKAIVWDDMKGKVALEISAFSSVRGVQLGRERIIVVLQNSVRVYAFSKPPKLLHVYETADNMLGLSSLSSKQLAFPGRTVGQIQLVESATGNVSIIPAHSSALKAIQLSPDGELLATASENGTLIRVYSTSNCAKVAELRRGIDPATIFSLAFSPSGSMLACTSDKSTLHIFDVPNMKRQSVQRSQQFGANEAEPGKWGILGKIPLMPRVFSDVYSFTSAPFEAGDETMIGGIPFSQGTVLGTMRPAKGIIGWISEDSLAVVGAGKDARWEKFVLADGDNGKRICVREGWKRYLGNT</sequence>
<dbReference type="PROSITE" id="PS50082">
    <property type="entry name" value="WD_REPEATS_2"/>
    <property type="match status" value="1"/>
</dbReference>
<reference evidence="6" key="1">
    <citation type="submission" date="2023-06" db="EMBL/GenBank/DDBJ databases">
        <title>Conoideocrella luteorostrata (Hypocreales: Clavicipitaceae), a potential biocontrol fungus for elongate hemlock scale in United States Christmas tree production areas.</title>
        <authorList>
            <person name="Barrett H."/>
            <person name="Lovett B."/>
            <person name="Macias A.M."/>
            <person name="Stajich J.E."/>
            <person name="Kasson M.T."/>
        </authorList>
    </citation>
    <scope>NUCLEOTIDE SEQUENCE</scope>
    <source>
        <strain evidence="6">ARSEF 14590</strain>
    </source>
</reference>
<dbReference type="InterPro" id="IPR036322">
    <property type="entry name" value="WD40_repeat_dom_sf"/>
</dbReference>
<protein>
    <submittedName>
        <fullName evidence="6">Phosphatidylinositol 3,5-bisphosphate-binding protein</fullName>
    </submittedName>
</protein>
<accession>A0AAJ0CJL7</accession>
<evidence type="ECO:0000313" key="7">
    <source>
        <dbReference type="Proteomes" id="UP001251528"/>
    </source>
</evidence>
<dbReference type="InterPro" id="IPR048720">
    <property type="entry name" value="PROPPIN"/>
</dbReference>
<dbReference type="Pfam" id="PF21032">
    <property type="entry name" value="PROPPIN"/>
    <property type="match status" value="1"/>
</dbReference>
<evidence type="ECO:0000256" key="4">
    <source>
        <dbReference type="ARBA" id="ARBA00025740"/>
    </source>
</evidence>
<evidence type="ECO:0000313" key="6">
    <source>
        <dbReference type="EMBL" id="KAK2591936.1"/>
    </source>
</evidence>
<comment type="similarity">
    <text evidence="4">Belongs to the WD repeat PROPPIN family.</text>
</comment>
<evidence type="ECO:0000256" key="3">
    <source>
        <dbReference type="ARBA" id="ARBA00022737"/>
    </source>
</evidence>
<evidence type="ECO:0000256" key="5">
    <source>
        <dbReference type="PROSITE-ProRule" id="PRU00221"/>
    </source>
</evidence>
<dbReference type="PANTHER" id="PTHR11227">
    <property type="entry name" value="WD-REPEAT PROTEIN INTERACTING WITH PHOSPHOINOSIDES WIPI -RELATED"/>
    <property type="match status" value="1"/>
</dbReference>
<keyword evidence="7" id="KW-1185">Reference proteome</keyword>
<feature type="repeat" description="WD" evidence="5">
    <location>
        <begin position="176"/>
        <end position="204"/>
    </location>
</feature>
<dbReference type="AlphaFoldDB" id="A0AAJ0CJL7"/>
<keyword evidence="2 5" id="KW-0853">WD repeat</keyword>
<dbReference type="SUPFAM" id="SSF50978">
    <property type="entry name" value="WD40 repeat-like"/>
    <property type="match status" value="1"/>
</dbReference>
<organism evidence="6 7">
    <name type="scientific">Conoideocrella luteorostrata</name>
    <dbReference type="NCBI Taxonomy" id="1105319"/>
    <lineage>
        <taxon>Eukaryota</taxon>
        <taxon>Fungi</taxon>
        <taxon>Dikarya</taxon>
        <taxon>Ascomycota</taxon>
        <taxon>Pezizomycotina</taxon>
        <taxon>Sordariomycetes</taxon>
        <taxon>Hypocreomycetidae</taxon>
        <taxon>Hypocreales</taxon>
        <taxon>Clavicipitaceae</taxon>
        <taxon>Conoideocrella</taxon>
    </lineage>
</organism>
<keyword evidence="3" id="KW-0677">Repeat</keyword>
<dbReference type="SMART" id="SM00320">
    <property type="entry name" value="WD40"/>
    <property type="match status" value="3"/>
</dbReference>
<dbReference type="GO" id="GO:0005774">
    <property type="term" value="C:vacuolar membrane"/>
    <property type="evidence" value="ECO:0007669"/>
    <property type="project" value="UniProtKB-SubCell"/>
</dbReference>
<dbReference type="Gene3D" id="2.130.10.10">
    <property type="entry name" value="YVTN repeat-like/Quinoprotein amine dehydrogenase"/>
    <property type="match status" value="1"/>
</dbReference>
<dbReference type="EMBL" id="JASWJB010000299">
    <property type="protein sequence ID" value="KAK2591936.1"/>
    <property type="molecule type" value="Genomic_DNA"/>
</dbReference>
<name>A0AAJ0CJL7_9HYPO</name>
<dbReference type="Proteomes" id="UP001251528">
    <property type="component" value="Unassembled WGS sequence"/>
</dbReference>
<proteinExistence type="inferred from homology"/>
<evidence type="ECO:0000256" key="1">
    <source>
        <dbReference type="ARBA" id="ARBA00004148"/>
    </source>
</evidence>
<comment type="subcellular location">
    <subcellularLocation>
        <location evidence="1">Vacuole membrane</location>
        <topology evidence="1">Peripheral membrane protein</topology>
    </subcellularLocation>
</comment>